<dbReference type="Proteomes" id="UP001148629">
    <property type="component" value="Unassembled WGS sequence"/>
</dbReference>
<evidence type="ECO:0000313" key="2">
    <source>
        <dbReference type="Proteomes" id="UP001148629"/>
    </source>
</evidence>
<dbReference type="EMBL" id="JANRMS010000032">
    <property type="protein sequence ID" value="KAJ3549063.1"/>
    <property type="molecule type" value="Genomic_DNA"/>
</dbReference>
<proteinExistence type="predicted"/>
<organism evidence="1 2">
    <name type="scientific">Fusarium decemcellulare</name>
    <dbReference type="NCBI Taxonomy" id="57161"/>
    <lineage>
        <taxon>Eukaryota</taxon>
        <taxon>Fungi</taxon>
        <taxon>Dikarya</taxon>
        <taxon>Ascomycota</taxon>
        <taxon>Pezizomycotina</taxon>
        <taxon>Sordariomycetes</taxon>
        <taxon>Hypocreomycetidae</taxon>
        <taxon>Hypocreales</taxon>
        <taxon>Nectriaceae</taxon>
        <taxon>Fusarium</taxon>
        <taxon>Fusarium decemcellulare species complex</taxon>
    </lineage>
</organism>
<gene>
    <name evidence="1" type="ORF">NM208_g707</name>
</gene>
<comment type="caution">
    <text evidence="1">The sequence shown here is derived from an EMBL/GenBank/DDBJ whole genome shotgun (WGS) entry which is preliminary data.</text>
</comment>
<reference evidence="1" key="1">
    <citation type="submission" date="2022-08" db="EMBL/GenBank/DDBJ databases">
        <title>Genome Sequence of Fusarium decemcellulare.</title>
        <authorList>
            <person name="Buettner E."/>
        </authorList>
    </citation>
    <scope>NUCLEOTIDE SEQUENCE</scope>
    <source>
        <strain evidence="1">Babe19</strain>
    </source>
</reference>
<protein>
    <submittedName>
        <fullName evidence="1">Uncharacterized protein</fullName>
    </submittedName>
</protein>
<accession>A0ACC1SYH0</accession>
<name>A0ACC1SYH0_9HYPO</name>
<evidence type="ECO:0000313" key="1">
    <source>
        <dbReference type="EMBL" id="KAJ3549063.1"/>
    </source>
</evidence>
<keyword evidence="2" id="KW-1185">Reference proteome</keyword>
<sequence>MKEAVVSPETTVSVRDSPIPVPGKGEILIKVIVSGTNPKDWKVPAWTNESMNSGDDIAGTIAELGSNVRGFHKGDRVAAFHVMRTSGGSFAEYAIAPQHTTFTVPDSITFEEAATIPLAAYTSAVALFRVLEFRSPWDQVPKLEAKKRPLIIYGASTAVGAFAIKLAYAAEIHPVVAVGSENSKFVLPFLATDQGDKFVDYTKFKTDDELVNAIQGAVKETGAQPSQAYVLDCVSTSQTLVFLSNVVRSSQDVPSRPRMTFVLPMVDENGVNPNVDLSVTSVATVHEKAERDQLFGLVWGQAFARGLAQGWLTPHPHEVVKGGLFGLENALKGLREEKVRGKKMVVRLNETEGAK</sequence>